<protein>
    <submittedName>
        <fullName evidence="2">Carboxypeptidase-like regulatory domain-containing protein</fullName>
    </submittedName>
</protein>
<evidence type="ECO:0000313" key="3">
    <source>
        <dbReference type="Proteomes" id="UP001528920"/>
    </source>
</evidence>
<feature type="signal peptide" evidence="1">
    <location>
        <begin position="1"/>
        <end position="20"/>
    </location>
</feature>
<gene>
    <name evidence="2" type="ORF">L3049_10360</name>
</gene>
<dbReference type="RefSeq" id="WP_275109738.1">
    <property type="nucleotide sequence ID" value="NZ_JAKJSC010000001.1"/>
</dbReference>
<keyword evidence="1" id="KW-0732">Signal</keyword>
<proteinExistence type="predicted"/>
<evidence type="ECO:0000256" key="1">
    <source>
        <dbReference type="SAM" id="SignalP"/>
    </source>
</evidence>
<dbReference type="EMBL" id="JAKJSC010000001">
    <property type="protein sequence ID" value="MDE5418413.1"/>
    <property type="molecule type" value="Genomic_DNA"/>
</dbReference>
<organism evidence="2 3">
    <name type="scientific">Paralabilibaculum antarcticum</name>
    <dbReference type="NCBI Taxonomy" id="2912572"/>
    <lineage>
        <taxon>Bacteria</taxon>
        <taxon>Pseudomonadati</taxon>
        <taxon>Bacteroidota</taxon>
        <taxon>Bacteroidia</taxon>
        <taxon>Marinilabiliales</taxon>
        <taxon>Marinifilaceae</taxon>
        <taxon>Paralabilibaculum</taxon>
    </lineage>
</organism>
<dbReference type="Pfam" id="PF13715">
    <property type="entry name" value="CarbopepD_reg_2"/>
    <property type="match status" value="1"/>
</dbReference>
<keyword evidence="3" id="KW-1185">Reference proteome</keyword>
<reference evidence="2 3" key="1">
    <citation type="submission" date="2022-01" db="EMBL/GenBank/DDBJ databases">
        <title>Labilibaculum sp. nov, a marine bacterium isolated from Antarctica.</title>
        <authorList>
            <person name="Dai W."/>
        </authorList>
    </citation>
    <scope>NUCLEOTIDE SEQUENCE [LARGE SCALE GENOMIC DNA]</scope>
    <source>
        <strain evidence="2 3">DW002</strain>
    </source>
</reference>
<evidence type="ECO:0000313" key="2">
    <source>
        <dbReference type="EMBL" id="MDE5418413.1"/>
    </source>
</evidence>
<comment type="caution">
    <text evidence="2">The sequence shown here is derived from an EMBL/GenBank/DDBJ whole genome shotgun (WGS) entry which is preliminary data.</text>
</comment>
<name>A0ABT5VSK7_9BACT</name>
<dbReference type="SUPFAM" id="SSF49464">
    <property type="entry name" value="Carboxypeptidase regulatory domain-like"/>
    <property type="match status" value="1"/>
</dbReference>
<dbReference type="Proteomes" id="UP001528920">
    <property type="component" value="Unassembled WGS sequence"/>
</dbReference>
<accession>A0ABT5VSK7</accession>
<sequence length="283" mass="32438">MKKSLLLIFFSLLLVTSSFAQTESQEEVQDSSFIVSGKIINPETLKGISFAHVKIHDSYLGIICDSLGFFRLRVNHGQKLKVTALGFQEQIVEITPPTEEDEVFQDILMVRQSYLLEEVDIYSLGSWKDFKENFVNTDVPVEENVASTFDFGNLNLAQKEASTLQRGGFGVNLMDGIDFIKKIRKKRRARNAKPSMADWQLRILQSKFNKKVVAELTHESGLTLEVLMEYINTYSNFTHNTSEMYIGVKVKQLHKRFLEERPQFEKNLTLLDSIGPINNHLRP</sequence>
<feature type="chain" id="PRO_5046118003" evidence="1">
    <location>
        <begin position="21"/>
        <end position="283"/>
    </location>
</feature>
<dbReference type="InterPro" id="IPR008969">
    <property type="entry name" value="CarboxyPept-like_regulatory"/>
</dbReference>